<protein>
    <submittedName>
        <fullName evidence="1">DNA-directed RNA polymerase III subunit C1 (Rpo31)</fullName>
        <ecNumber evidence="1">2.7.7.6</ecNumber>
    </submittedName>
</protein>
<keyword evidence="1" id="KW-0240">DNA-directed RNA polymerase</keyword>
<keyword evidence="2" id="KW-1185">Reference proteome</keyword>
<keyword evidence="1" id="KW-0804">Transcription</keyword>
<dbReference type="Proteomes" id="UP001165960">
    <property type="component" value="Unassembled WGS sequence"/>
</dbReference>
<dbReference type="EC" id="2.7.7.6" evidence="1"/>
<comment type="caution">
    <text evidence="1">The sequence shown here is derived from an EMBL/GenBank/DDBJ whole genome shotgun (WGS) entry which is preliminary data.</text>
</comment>
<reference evidence="1" key="1">
    <citation type="submission" date="2022-04" db="EMBL/GenBank/DDBJ databases">
        <title>Genome of the entomopathogenic fungus Entomophthora muscae.</title>
        <authorList>
            <person name="Elya C."/>
            <person name="Lovett B.R."/>
            <person name="Lee E."/>
            <person name="Macias A.M."/>
            <person name="Hajek A.E."/>
            <person name="De Bivort B.L."/>
            <person name="Kasson M.T."/>
            <person name="De Fine Licht H.H."/>
            <person name="Stajich J.E."/>
        </authorList>
    </citation>
    <scope>NUCLEOTIDE SEQUENCE</scope>
    <source>
        <strain evidence="1">Berkeley</strain>
    </source>
</reference>
<gene>
    <name evidence="1" type="primary">RPO31</name>
    <name evidence="1" type="ORF">DSO57_1029217</name>
</gene>
<keyword evidence="1" id="KW-0548">Nucleotidyltransferase</keyword>
<organism evidence="1 2">
    <name type="scientific">Entomophthora muscae</name>
    <dbReference type="NCBI Taxonomy" id="34485"/>
    <lineage>
        <taxon>Eukaryota</taxon>
        <taxon>Fungi</taxon>
        <taxon>Fungi incertae sedis</taxon>
        <taxon>Zoopagomycota</taxon>
        <taxon>Entomophthoromycotina</taxon>
        <taxon>Entomophthoromycetes</taxon>
        <taxon>Entomophthorales</taxon>
        <taxon>Entomophthoraceae</taxon>
        <taxon>Entomophthora</taxon>
    </lineage>
</organism>
<accession>A0ACC2UAZ5</accession>
<evidence type="ECO:0000313" key="2">
    <source>
        <dbReference type="Proteomes" id="UP001165960"/>
    </source>
</evidence>
<dbReference type="EMBL" id="QTSX02000901">
    <property type="protein sequence ID" value="KAJ9083946.1"/>
    <property type="molecule type" value="Genomic_DNA"/>
</dbReference>
<sequence>MKDHVSHLTPKRIKHIQFNALNPEEIKTMSLFELTTPDLFMPNSNRAERFGPLDERMGISDKVTLCETCGLNLQECMGHFAHIDFPLPIFHIGFFQMTLKTLQCICKSCSRLLLEEPDRRKYLASLRRPGIDNTQKMEQVKKVIELCKKAVVCPYCSNINGGVKRVGVLKLIHDKFKAKTKAMDEKRREFYKKFEPAVAAAPELKPHIAKASEDLNPLVVYNLFQNINSEDCELLGFDPARSRPERLLWTSIPVPPVCIRPTVLGDAGRNVDDLTAKIGEMIIYCKNIRTGIEVGAQEALIMDAWESLQLCVALYINPTVPGFNPTQDVKPIRSLCARLKGKQGRFRGNLSGKRVDFSGRTVISPDPNLRIDQIAVPELIAKVLTYPERVTYYNKSKLQQFVKNGAMIHPGANAVDFENEKKFLKLKPEVLEKIARSLKIGDVVHRHLMDDDIVLFNRQPSLHRLSIMAHLVKVRPWRTLRFNECVCNPYNADFDGDEMNLHVPQTEEARIEAYELMGVKNNLVTPRNGEPLIAAIQDFITASYLLTKKDRFYDRSQFTQICSYMGDALMHFDLPPPTIIKPVRLWTGKQIFNVLIRPTRNCPIVVNLESKCRSFTKPKGALPDMCLNDGYLVIRNSEIMCGVMDKATVGDGNKKSLFYVILRDYGAVQTAECMNRLAKLCCRWLGNHGFSLGINDVMPGTNLLRRKHNAITTAYQHCDDLIHQHKIGQLTPQAGCNEDETLEAQISGTLSKVRDEMGQVCIDELNKYNAPLTMALCGSKGSKINVCQMVACVGQQIISGSRIPDGFEDRSLPHFLKKSKIPAAKGFVKNSFYSGLSPTEFFFHAISGREGLVDTAVKTAETGYMQRRLIKALEDLTTNYDLSVRNSEGGLVQFTYGDDGLDPIILEGDGFPVEFTRNLEHIMHTNPPSRADVPLAVHAIVSKTKEILSRVEFTSACNPAFLESTQDFITNNVVNKIANIRVELGLSDGLDAHQMEDDVSELVKQVNQRCYINEKQLEKFLEVCRIKYLRAKVEPGTAVGAIGAQSIGEPGTQMTLKTFHFAGVASMNVTLGVPRIGEIINAAKKINTPIITSKLVNDSSEISARIVKARIERTTLGDVAEFIEEVYQPDVCYLGVRIDFKAIRLLQLETTLGQIADALCGATKPKLRPQNVTINPPNRIRILVPQSDPENYHYDIQTLKRQLAAINIVGFADVRRAVISLDKDKKFSLLVEGYGLLKVMTTNGIVGEETTSNHVMEVKQVLGIEAARNSIIYEIQYTMSTHGMTIDPRHIMLLGDVMTFKGEVLGITRGGIAKMKDSVLMLASFEMTTDHLFNAAMYSRRDTIEGVSECIIMGITMPIGTGLFELLQSNPKPLPPPRELLFDVPELHKPLSFD</sequence>
<proteinExistence type="predicted"/>
<keyword evidence="1" id="KW-0808">Transferase</keyword>
<evidence type="ECO:0000313" key="1">
    <source>
        <dbReference type="EMBL" id="KAJ9083946.1"/>
    </source>
</evidence>
<name>A0ACC2UAZ5_9FUNG</name>